<dbReference type="PROSITE" id="PS00653">
    <property type="entry name" value="GLYCOSYL_HYDROL_F1_2"/>
    <property type="match status" value="1"/>
</dbReference>
<evidence type="ECO:0008006" key="6">
    <source>
        <dbReference type="Google" id="ProtNLM"/>
    </source>
</evidence>
<dbReference type="AlphaFoldDB" id="A0AAQ3RT00"/>
<protein>
    <recommendedName>
        <fullName evidence="6">Beta-glucosidase</fullName>
    </recommendedName>
</protein>
<dbReference type="GO" id="GO:0005975">
    <property type="term" value="P:carbohydrate metabolic process"/>
    <property type="evidence" value="ECO:0007669"/>
    <property type="project" value="InterPro"/>
</dbReference>
<evidence type="ECO:0000256" key="1">
    <source>
        <dbReference type="ARBA" id="ARBA00010838"/>
    </source>
</evidence>
<dbReference type="InterPro" id="IPR033132">
    <property type="entry name" value="GH_1_N_CS"/>
</dbReference>
<gene>
    <name evidence="4" type="ORF">V8G54_024859</name>
</gene>
<evidence type="ECO:0000313" key="4">
    <source>
        <dbReference type="EMBL" id="WVZ04053.1"/>
    </source>
</evidence>
<dbReference type="InterPro" id="IPR017853">
    <property type="entry name" value="GH"/>
</dbReference>
<organism evidence="4 5">
    <name type="scientific">Vigna mungo</name>
    <name type="common">Black gram</name>
    <name type="synonym">Phaseolus mungo</name>
    <dbReference type="NCBI Taxonomy" id="3915"/>
    <lineage>
        <taxon>Eukaryota</taxon>
        <taxon>Viridiplantae</taxon>
        <taxon>Streptophyta</taxon>
        <taxon>Embryophyta</taxon>
        <taxon>Tracheophyta</taxon>
        <taxon>Spermatophyta</taxon>
        <taxon>Magnoliopsida</taxon>
        <taxon>eudicotyledons</taxon>
        <taxon>Gunneridae</taxon>
        <taxon>Pentapetalae</taxon>
        <taxon>rosids</taxon>
        <taxon>fabids</taxon>
        <taxon>Fabales</taxon>
        <taxon>Fabaceae</taxon>
        <taxon>Papilionoideae</taxon>
        <taxon>50 kb inversion clade</taxon>
        <taxon>NPAAA clade</taxon>
        <taxon>indigoferoid/millettioid clade</taxon>
        <taxon>Phaseoleae</taxon>
        <taxon>Vigna</taxon>
    </lineage>
</organism>
<name>A0AAQ3RT00_VIGMU</name>
<dbReference type="Gene3D" id="3.20.20.80">
    <property type="entry name" value="Glycosidases"/>
    <property type="match status" value="2"/>
</dbReference>
<dbReference type="GO" id="GO:0008422">
    <property type="term" value="F:beta-glucosidase activity"/>
    <property type="evidence" value="ECO:0007669"/>
    <property type="project" value="TreeGrafter"/>
</dbReference>
<reference evidence="4 5" key="1">
    <citation type="journal article" date="2023" name="Life. Sci Alliance">
        <title>Evolutionary insights into 3D genome organization and epigenetic landscape of Vigna mungo.</title>
        <authorList>
            <person name="Junaid A."/>
            <person name="Singh B."/>
            <person name="Bhatia S."/>
        </authorList>
    </citation>
    <scope>NUCLEOTIDE SEQUENCE [LARGE SCALE GENOMIC DNA]</scope>
    <source>
        <strain evidence="4">Urdbean</strain>
    </source>
</reference>
<keyword evidence="5" id="KW-1185">Reference proteome</keyword>
<dbReference type="EMBL" id="CP144694">
    <property type="protein sequence ID" value="WVZ04053.1"/>
    <property type="molecule type" value="Genomic_DNA"/>
</dbReference>
<proteinExistence type="inferred from homology"/>
<dbReference type="InterPro" id="IPR001360">
    <property type="entry name" value="Glyco_hydro_1"/>
</dbReference>
<dbReference type="Proteomes" id="UP001374535">
    <property type="component" value="Chromosome 7"/>
</dbReference>
<sequence length="357" mass="41253">MNKNKDMIFSGYQFLLHVGVFTLLVTFSITITHAVPPILDVSSLNRTSFPPAFIFGTASSAYQYEGAANEGGRGPSIWDTFSHKHPEHISDRSNGDVAVDQYHRYKAFQKGLIGISLNCHWFIPFSNDTLDDRAAKRALDFMFGWYMQPLTRGKYPKTMHSLLGSRLPNFTEEQSKLLIGSFDFIGLNYYTTNYAAHISQPINNSGNTTYFQDTRVNFTTERNGSPIGPRAASSWLYVYPRGLRELLLYIKIKYKNPVIYITENGMDESNDPTLSLEEALMDTYRIDYFYRHLYYISTALKDGVKVHGYFAWSLLDNFEWGAGYTLRFGINFIDYKDNLKRHHKLSAHWFRNFLRKQ</sequence>
<dbReference type="SUPFAM" id="SSF51445">
    <property type="entry name" value="(Trans)glycosidases"/>
    <property type="match status" value="2"/>
</dbReference>
<dbReference type="PANTHER" id="PTHR10353:SF206">
    <property type="entry name" value="GLYCOSIDE HYDROLASE FAMILY 1 PROTEIN"/>
    <property type="match status" value="1"/>
</dbReference>
<evidence type="ECO:0000313" key="5">
    <source>
        <dbReference type="Proteomes" id="UP001374535"/>
    </source>
</evidence>
<dbReference type="Pfam" id="PF00232">
    <property type="entry name" value="Glyco_hydro_1"/>
    <property type="match status" value="2"/>
</dbReference>
<evidence type="ECO:0000256" key="3">
    <source>
        <dbReference type="RuleBase" id="RU003690"/>
    </source>
</evidence>
<evidence type="ECO:0000256" key="2">
    <source>
        <dbReference type="ARBA" id="ARBA00022801"/>
    </source>
</evidence>
<accession>A0AAQ3RT00</accession>
<comment type="similarity">
    <text evidence="1 3">Belongs to the glycosyl hydrolase 1 family.</text>
</comment>
<keyword evidence="2" id="KW-0378">Hydrolase</keyword>
<dbReference type="PANTHER" id="PTHR10353">
    <property type="entry name" value="GLYCOSYL HYDROLASE"/>
    <property type="match status" value="1"/>
</dbReference>
<dbReference type="PRINTS" id="PR00131">
    <property type="entry name" value="GLHYDRLASE1"/>
</dbReference>